<protein>
    <recommendedName>
        <fullName evidence="1 7">Transcriptional regulator MraZ</fullName>
    </recommendedName>
</protein>
<evidence type="ECO:0000313" key="9">
    <source>
        <dbReference type="EMBL" id="OGM27523.1"/>
    </source>
</evidence>
<keyword evidence="6 7" id="KW-0804">Transcription</keyword>
<dbReference type="GO" id="GO:0009295">
    <property type="term" value="C:nucleoid"/>
    <property type="evidence" value="ECO:0007669"/>
    <property type="project" value="UniProtKB-SubCell"/>
</dbReference>
<dbReference type="EMBL" id="MGGL01000004">
    <property type="protein sequence ID" value="OGM27523.1"/>
    <property type="molecule type" value="Genomic_DNA"/>
</dbReference>
<dbReference type="Proteomes" id="UP000179221">
    <property type="component" value="Unassembled WGS sequence"/>
</dbReference>
<dbReference type="InterPro" id="IPR035644">
    <property type="entry name" value="MraZ_C"/>
</dbReference>
<comment type="subunit">
    <text evidence="7">Forms oligomers.</text>
</comment>
<sequence length="152" mass="17465">MLIGHYIAKLTEKNRAALPKKFREEIGDSAIIARWYEGCLVIVSNKSWSDLLNKLTGKTDLITLPVRDTDRFILGSAFEIETDNQGRFVVPKVLIDYAKITHDIVFVGLMNRIEVWDMEIWQKREDLVAKNSVDMVEELSRQRNLGVKKSGE</sequence>
<organism evidence="9 10">
    <name type="scientific">Candidatus Woesebacteria bacterium RIFCSPHIGHO2_01_FULL_40_22</name>
    <dbReference type="NCBI Taxonomy" id="1802499"/>
    <lineage>
        <taxon>Bacteria</taxon>
        <taxon>Candidatus Woeseibacteriota</taxon>
    </lineage>
</organism>
<dbReference type="GO" id="GO:0005737">
    <property type="term" value="C:cytoplasm"/>
    <property type="evidence" value="ECO:0007669"/>
    <property type="project" value="UniProtKB-UniRule"/>
</dbReference>
<dbReference type="InterPro" id="IPR007159">
    <property type="entry name" value="SpoVT-AbrB_dom"/>
</dbReference>
<evidence type="ECO:0000259" key="8">
    <source>
        <dbReference type="PROSITE" id="PS51740"/>
    </source>
</evidence>
<feature type="domain" description="SpoVT-AbrB" evidence="8">
    <location>
        <begin position="77"/>
        <end position="120"/>
    </location>
</feature>
<evidence type="ECO:0000256" key="7">
    <source>
        <dbReference type="HAMAP-Rule" id="MF_01008"/>
    </source>
</evidence>
<keyword evidence="2 7" id="KW-0963">Cytoplasm</keyword>
<accession>A0A1F7YJQ5</accession>
<dbReference type="PROSITE" id="PS51740">
    <property type="entry name" value="SPOVT_ABRB"/>
    <property type="match status" value="1"/>
</dbReference>
<dbReference type="CDD" id="cd16320">
    <property type="entry name" value="MraZ_N"/>
    <property type="match status" value="1"/>
</dbReference>
<keyword evidence="5 7" id="KW-0238">DNA-binding</keyword>
<comment type="caution">
    <text evidence="9">The sequence shown here is derived from an EMBL/GenBank/DDBJ whole genome shotgun (WGS) entry which is preliminary data.</text>
</comment>
<dbReference type="Gene3D" id="3.40.1550.20">
    <property type="entry name" value="Transcriptional regulator MraZ domain"/>
    <property type="match status" value="1"/>
</dbReference>
<dbReference type="AlphaFoldDB" id="A0A1F7YJQ5"/>
<dbReference type="GO" id="GO:2000143">
    <property type="term" value="P:negative regulation of DNA-templated transcription initiation"/>
    <property type="evidence" value="ECO:0007669"/>
    <property type="project" value="TreeGrafter"/>
</dbReference>
<evidence type="ECO:0000256" key="6">
    <source>
        <dbReference type="ARBA" id="ARBA00023163"/>
    </source>
</evidence>
<evidence type="ECO:0000256" key="4">
    <source>
        <dbReference type="ARBA" id="ARBA00023015"/>
    </source>
</evidence>
<evidence type="ECO:0000256" key="2">
    <source>
        <dbReference type="ARBA" id="ARBA00022490"/>
    </source>
</evidence>
<proteinExistence type="inferred from homology"/>
<gene>
    <name evidence="7" type="primary">mraZ</name>
    <name evidence="9" type="ORF">A2628_01910</name>
</gene>
<comment type="similarity">
    <text evidence="7">Belongs to the MraZ family.</text>
</comment>
<dbReference type="InterPro" id="IPR020603">
    <property type="entry name" value="MraZ_dom"/>
</dbReference>
<evidence type="ECO:0000256" key="1">
    <source>
        <dbReference type="ARBA" id="ARBA00013860"/>
    </source>
</evidence>
<evidence type="ECO:0000256" key="5">
    <source>
        <dbReference type="ARBA" id="ARBA00023125"/>
    </source>
</evidence>
<keyword evidence="4 7" id="KW-0805">Transcription regulation</keyword>
<dbReference type="Pfam" id="PF02381">
    <property type="entry name" value="MraZ"/>
    <property type="match status" value="2"/>
</dbReference>
<evidence type="ECO:0000313" key="10">
    <source>
        <dbReference type="Proteomes" id="UP000179221"/>
    </source>
</evidence>
<keyword evidence="3" id="KW-0677">Repeat</keyword>
<dbReference type="GO" id="GO:0000976">
    <property type="term" value="F:transcription cis-regulatory region binding"/>
    <property type="evidence" value="ECO:0007669"/>
    <property type="project" value="TreeGrafter"/>
</dbReference>
<dbReference type="InterPro" id="IPR003444">
    <property type="entry name" value="MraZ"/>
</dbReference>
<evidence type="ECO:0000256" key="3">
    <source>
        <dbReference type="ARBA" id="ARBA00022737"/>
    </source>
</evidence>
<dbReference type="InterPro" id="IPR038619">
    <property type="entry name" value="MraZ_sf"/>
</dbReference>
<dbReference type="InterPro" id="IPR037914">
    <property type="entry name" value="SpoVT-AbrB_sf"/>
</dbReference>
<dbReference type="SUPFAM" id="SSF89447">
    <property type="entry name" value="AbrB/MazE/MraZ-like"/>
    <property type="match status" value="1"/>
</dbReference>
<reference evidence="9 10" key="1">
    <citation type="journal article" date="2016" name="Nat. Commun.">
        <title>Thousands of microbial genomes shed light on interconnected biogeochemical processes in an aquifer system.</title>
        <authorList>
            <person name="Anantharaman K."/>
            <person name="Brown C.T."/>
            <person name="Hug L.A."/>
            <person name="Sharon I."/>
            <person name="Castelle C.J."/>
            <person name="Probst A.J."/>
            <person name="Thomas B.C."/>
            <person name="Singh A."/>
            <person name="Wilkins M.J."/>
            <person name="Karaoz U."/>
            <person name="Brodie E.L."/>
            <person name="Williams K.H."/>
            <person name="Hubbard S.S."/>
            <person name="Banfield J.F."/>
        </authorList>
    </citation>
    <scope>NUCLEOTIDE SEQUENCE [LARGE SCALE GENOMIC DNA]</scope>
</reference>
<name>A0A1F7YJQ5_9BACT</name>
<dbReference type="InterPro" id="IPR035642">
    <property type="entry name" value="MraZ_N"/>
</dbReference>
<dbReference type="PANTHER" id="PTHR34701">
    <property type="entry name" value="TRANSCRIPTIONAL REGULATOR MRAZ"/>
    <property type="match status" value="1"/>
</dbReference>
<comment type="subcellular location">
    <subcellularLocation>
        <location evidence="7">Cytoplasm</location>
        <location evidence="7">Nucleoid</location>
    </subcellularLocation>
</comment>
<dbReference type="CDD" id="cd16321">
    <property type="entry name" value="MraZ_C"/>
    <property type="match status" value="1"/>
</dbReference>
<dbReference type="PANTHER" id="PTHR34701:SF1">
    <property type="entry name" value="TRANSCRIPTIONAL REGULATOR MRAZ"/>
    <property type="match status" value="1"/>
</dbReference>
<dbReference type="GO" id="GO:0003700">
    <property type="term" value="F:DNA-binding transcription factor activity"/>
    <property type="evidence" value="ECO:0007669"/>
    <property type="project" value="UniProtKB-UniRule"/>
</dbReference>
<dbReference type="HAMAP" id="MF_01008">
    <property type="entry name" value="MraZ"/>
    <property type="match status" value="1"/>
</dbReference>